<sequence length="194" mass="21712">MKPTILTLFLFSLACTAFSQQSDFIILKKKNNRTVKTYAEGSFLSARMNNGFDVHGYITAIRNDSIYLRQQETRMFGTEFGSKLDTFVYAVAFDYHQIIRYHIKDGDLYGRPTGFAVLSVPGLMVIGGVGFLILETVNTLYRKESFSDNNRLLTMGIAAGVAAAGYFWGKANTNKENKKNKLNVVYVKAGSILK</sequence>
<name>A0A4Q7MTA2_9BACT</name>
<evidence type="ECO:0000256" key="2">
    <source>
        <dbReference type="SAM" id="SignalP"/>
    </source>
</evidence>
<evidence type="ECO:0000256" key="1">
    <source>
        <dbReference type="SAM" id="Phobius"/>
    </source>
</evidence>
<comment type="caution">
    <text evidence="3">The sequence shown here is derived from an EMBL/GenBank/DDBJ whole genome shotgun (WGS) entry which is preliminary data.</text>
</comment>
<dbReference type="Proteomes" id="UP000293874">
    <property type="component" value="Unassembled WGS sequence"/>
</dbReference>
<evidence type="ECO:0000313" key="4">
    <source>
        <dbReference type="Proteomes" id="UP000293874"/>
    </source>
</evidence>
<reference evidence="3 4" key="1">
    <citation type="submission" date="2019-02" db="EMBL/GenBank/DDBJ databases">
        <title>Genomic Encyclopedia of Type Strains, Phase IV (KMG-IV): sequencing the most valuable type-strain genomes for metagenomic binning, comparative biology and taxonomic classification.</title>
        <authorList>
            <person name="Goeker M."/>
        </authorList>
    </citation>
    <scope>NUCLEOTIDE SEQUENCE [LARGE SCALE GENOMIC DNA]</scope>
    <source>
        <strain evidence="3 4">DSM 18116</strain>
    </source>
</reference>
<dbReference type="PROSITE" id="PS51257">
    <property type="entry name" value="PROKAR_LIPOPROTEIN"/>
    <property type="match status" value="1"/>
</dbReference>
<keyword evidence="2" id="KW-0732">Signal</keyword>
<keyword evidence="1" id="KW-1133">Transmembrane helix</keyword>
<feature type="transmembrane region" description="Helical" evidence="1">
    <location>
        <begin position="152"/>
        <end position="169"/>
    </location>
</feature>
<dbReference type="OrthoDB" id="671728at2"/>
<feature type="transmembrane region" description="Helical" evidence="1">
    <location>
        <begin position="115"/>
        <end position="140"/>
    </location>
</feature>
<gene>
    <name evidence="3" type="ORF">EV199_3750</name>
</gene>
<organism evidence="3 4">
    <name type="scientific">Pseudobacter ginsenosidimutans</name>
    <dbReference type="NCBI Taxonomy" id="661488"/>
    <lineage>
        <taxon>Bacteria</taxon>
        <taxon>Pseudomonadati</taxon>
        <taxon>Bacteroidota</taxon>
        <taxon>Chitinophagia</taxon>
        <taxon>Chitinophagales</taxon>
        <taxon>Chitinophagaceae</taxon>
        <taxon>Pseudobacter</taxon>
    </lineage>
</organism>
<feature type="signal peptide" evidence="2">
    <location>
        <begin position="1"/>
        <end position="19"/>
    </location>
</feature>
<evidence type="ECO:0000313" key="3">
    <source>
        <dbReference type="EMBL" id="RZS71837.1"/>
    </source>
</evidence>
<accession>A0A4Q7MTA2</accession>
<dbReference type="RefSeq" id="WP_130542306.1">
    <property type="nucleotide sequence ID" value="NZ_CP042431.1"/>
</dbReference>
<keyword evidence="1" id="KW-0472">Membrane</keyword>
<protein>
    <submittedName>
        <fullName evidence="3">Uncharacterized protein</fullName>
    </submittedName>
</protein>
<dbReference type="AlphaFoldDB" id="A0A4Q7MTA2"/>
<proteinExistence type="predicted"/>
<keyword evidence="1" id="KW-0812">Transmembrane</keyword>
<dbReference type="EMBL" id="SGXA01000002">
    <property type="protein sequence ID" value="RZS71837.1"/>
    <property type="molecule type" value="Genomic_DNA"/>
</dbReference>
<keyword evidence="4" id="KW-1185">Reference proteome</keyword>
<feature type="chain" id="PRO_5020426535" evidence="2">
    <location>
        <begin position="20"/>
        <end position="194"/>
    </location>
</feature>